<evidence type="ECO:0000256" key="4">
    <source>
        <dbReference type="HAMAP-Rule" id="MF_01369"/>
    </source>
</evidence>
<keyword evidence="4" id="KW-0694">RNA-binding</keyword>
<keyword evidence="4" id="KW-0699">rRNA-binding</keyword>
<accession>A0A0G0K3I4</accession>
<comment type="similarity">
    <text evidence="1 4">Belongs to the universal ribosomal protein uL23 family.</text>
</comment>
<name>A0A0G0K3I4_9BACT</name>
<dbReference type="Pfam" id="PF00276">
    <property type="entry name" value="Ribosomal_L23"/>
    <property type="match status" value="1"/>
</dbReference>
<dbReference type="GO" id="GO:1990904">
    <property type="term" value="C:ribonucleoprotein complex"/>
    <property type="evidence" value="ECO:0007669"/>
    <property type="project" value="UniProtKB-KW"/>
</dbReference>
<evidence type="ECO:0000256" key="1">
    <source>
        <dbReference type="ARBA" id="ARBA00006700"/>
    </source>
</evidence>
<comment type="function">
    <text evidence="4">One of the early assembly proteins it binds 23S rRNA. One of the proteins that surrounds the polypeptide exit tunnel on the outside of the ribosome. Forms the main docking site for trigger factor binding to the ribosome.</text>
</comment>
<dbReference type="Proteomes" id="UP000034022">
    <property type="component" value="Unassembled WGS sequence"/>
</dbReference>
<evidence type="ECO:0000256" key="2">
    <source>
        <dbReference type="ARBA" id="ARBA00022980"/>
    </source>
</evidence>
<dbReference type="GO" id="GO:0006412">
    <property type="term" value="P:translation"/>
    <property type="evidence" value="ECO:0007669"/>
    <property type="project" value="UniProtKB-UniRule"/>
</dbReference>
<feature type="compositionally biased region" description="Basic and acidic residues" evidence="5">
    <location>
        <begin position="1"/>
        <end position="16"/>
    </location>
</feature>
<gene>
    <name evidence="4" type="primary">rplW</name>
    <name evidence="6" type="ORF">US91_C0007G0045</name>
</gene>
<keyword evidence="3 4" id="KW-0687">Ribonucleoprotein</keyword>
<comment type="subunit">
    <text evidence="4">Part of the 50S ribosomal subunit. Contacts protein L29, and trigger factor when it is bound to the ribosome.</text>
</comment>
<dbReference type="EMBL" id="LBUU01000007">
    <property type="protein sequence ID" value="KKQ70035.1"/>
    <property type="molecule type" value="Genomic_DNA"/>
</dbReference>
<dbReference type="InterPro" id="IPR012678">
    <property type="entry name" value="Ribosomal_uL23/eL15/eS24_sf"/>
</dbReference>
<dbReference type="InterPro" id="IPR013025">
    <property type="entry name" value="Ribosomal_uL23-like"/>
</dbReference>
<dbReference type="GO" id="GO:0003735">
    <property type="term" value="F:structural constituent of ribosome"/>
    <property type="evidence" value="ECO:0007669"/>
    <property type="project" value="InterPro"/>
</dbReference>
<dbReference type="NCBIfam" id="NF004363">
    <property type="entry name" value="PRK05738.2-4"/>
    <property type="match status" value="1"/>
</dbReference>
<dbReference type="HAMAP" id="MF_01369_B">
    <property type="entry name" value="Ribosomal_uL23_B"/>
    <property type="match status" value="1"/>
</dbReference>
<dbReference type="Gene3D" id="3.30.70.330">
    <property type="match status" value="1"/>
</dbReference>
<dbReference type="AlphaFoldDB" id="A0A0G0K3I4"/>
<keyword evidence="2 4" id="KW-0689">Ribosomal protein</keyword>
<organism evidence="6 7">
    <name type="scientific">Candidatus Falkowbacteria bacterium GW2011_GWE1_38_31</name>
    <dbReference type="NCBI Taxonomy" id="1618638"/>
    <lineage>
        <taxon>Bacteria</taxon>
        <taxon>Candidatus Falkowiibacteriota</taxon>
    </lineage>
</organism>
<dbReference type="GO" id="GO:0019843">
    <property type="term" value="F:rRNA binding"/>
    <property type="evidence" value="ECO:0007669"/>
    <property type="project" value="UniProtKB-UniRule"/>
</dbReference>
<feature type="region of interest" description="Disordered" evidence="5">
    <location>
        <begin position="1"/>
        <end position="24"/>
    </location>
</feature>
<reference evidence="6 7" key="1">
    <citation type="journal article" date="2015" name="Nature">
        <title>rRNA introns, odd ribosomes, and small enigmatic genomes across a large radiation of phyla.</title>
        <authorList>
            <person name="Brown C.T."/>
            <person name="Hug L.A."/>
            <person name="Thomas B.C."/>
            <person name="Sharon I."/>
            <person name="Castelle C.J."/>
            <person name="Singh A."/>
            <person name="Wilkins M.J."/>
            <person name="Williams K.H."/>
            <person name="Banfield J.F."/>
        </authorList>
    </citation>
    <scope>NUCLEOTIDE SEQUENCE [LARGE SCALE GENOMIC DNA]</scope>
</reference>
<evidence type="ECO:0000313" key="6">
    <source>
        <dbReference type="EMBL" id="KKQ70035.1"/>
    </source>
</evidence>
<evidence type="ECO:0000256" key="3">
    <source>
        <dbReference type="ARBA" id="ARBA00023274"/>
    </source>
</evidence>
<protein>
    <recommendedName>
        <fullName evidence="4">Large ribosomal subunit protein uL23</fullName>
    </recommendedName>
</protein>
<dbReference type="SUPFAM" id="SSF54189">
    <property type="entry name" value="Ribosomal proteins S24e, L23 and L15e"/>
    <property type="match status" value="1"/>
</dbReference>
<evidence type="ECO:0000256" key="5">
    <source>
        <dbReference type="SAM" id="MobiDB-lite"/>
    </source>
</evidence>
<proteinExistence type="inferred from homology"/>
<dbReference type="GO" id="GO:0005840">
    <property type="term" value="C:ribosome"/>
    <property type="evidence" value="ECO:0007669"/>
    <property type="project" value="UniProtKB-KW"/>
</dbReference>
<dbReference type="InterPro" id="IPR012677">
    <property type="entry name" value="Nucleotide-bd_a/b_plait_sf"/>
</dbReference>
<comment type="caution">
    <text evidence="6">The sequence shown here is derived from an EMBL/GenBank/DDBJ whole genome shotgun (WGS) entry which is preliminary data.</text>
</comment>
<sequence length="153" mass="16950">MKIFNKEKTENKEKKPSVKKTAKPLDTAKTSMKDLYAGDVPKLVVGGAKKDAKGKTVKRGNAYRILVKPLITEKASHMGAINKYFFAVSNKANKIEITEAVFETYGIKPTAVNIINLLGKQKRSGRISGKRKDWKKAIVTLPKGQTINLYEGV</sequence>
<evidence type="ECO:0000313" key="7">
    <source>
        <dbReference type="Proteomes" id="UP000034022"/>
    </source>
</evidence>